<comment type="caution">
    <text evidence="2">The sequence shown here is derived from an EMBL/GenBank/DDBJ whole genome shotgun (WGS) entry which is preliminary data.</text>
</comment>
<comment type="similarity">
    <text evidence="1">Belongs to the SCO1/2 family.</text>
</comment>
<sequence>MPISRFASIILPNRSTNLLQGFHSYRRFQCRGYCEAPKCNRKITTQNVVPEKPSDVRSRSWSWVIVPAGLLMIAGVGTVVHYNDERRAVPKGQGNERAKNTIYGPKFGGPFTLFDTEHHLVTERNLLGNWVLLYFGYTSSPDVGPEEVQKMAKVIKTLDSKQNVNLIPIFVTLDPQRDSLSQLRAYLKEFDHRIVGLTGPITAVRQMAQEYRVYFKKVEEDGSDYLIDSSHKMYLLQPNMEIVRCFGVEYGAEQLSEEILMEMSKSTK</sequence>
<name>A0A835I2B1_9MAGN</name>
<proteinExistence type="inferred from homology"/>
<dbReference type="OrthoDB" id="270009at2759"/>
<dbReference type="GO" id="GO:0033617">
    <property type="term" value="P:mitochondrial respiratory chain complex IV assembly"/>
    <property type="evidence" value="ECO:0007669"/>
    <property type="project" value="TreeGrafter"/>
</dbReference>
<dbReference type="Proteomes" id="UP000631114">
    <property type="component" value="Unassembled WGS sequence"/>
</dbReference>
<dbReference type="CDD" id="cd02968">
    <property type="entry name" value="SCO"/>
    <property type="match status" value="1"/>
</dbReference>
<accession>A0A835I2B1</accession>
<dbReference type="SUPFAM" id="SSF52833">
    <property type="entry name" value="Thioredoxin-like"/>
    <property type="match status" value="1"/>
</dbReference>
<dbReference type="EMBL" id="JADFTS010000004">
    <property type="protein sequence ID" value="KAF9610365.1"/>
    <property type="molecule type" value="Genomic_DNA"/>
</dbReference>
<organism evidence="2 3">
    <name type="scientific">Coptis chinensis</name>
    <dbReference type="NCBI Taxonomy" id="261450"/>
    <lineage>
        <taxon>Eukaryota</taxon>
        <taxon>Viridiplantae</taxon>
        <taxon>Streptophyta</taxon>
        <taxon>Embryophyta</taxon>
        <taxon>Tracheophyta</taxon>
        <taxon>Spermatophyta</taxon>
        <taxon>Magnoliopsida</taxon>
        <taxon>Ranunculales</taxon>
        <taxon>Ranunculaceae</taxon>
        <taxon>Coptidoideae</taxon>
        <taxon>Coptis</taxon>
    </lineage>
</organism>
<dbReference type="Pfam" id="PF02630">
    <property type="entry name" value="SCO1-SenC"/>
    <property type="match status" value="1"/>
</dbReference>
<dbReference type="PANTHER" id="PTHR12151">
    <property type="entry name" value="ELECTRON TRANSPORT PROTIN SCO1/SENC FAMILY MEMBER"/>
    <property type="match status" value="1"/>
</dbReference>
<dbReference type="AlphaFoldDB" id="A0A835I2B1"/>
<evidence type="ECO:0000313" key="2">
    <source>
        <dbReference type="EMBL" id="KAF9610365.1"/>
    </source>
</evidence>
<keyword evidence="3" id="KW-1185">Reference proteome</keyword>
<protein>
    <recommendedName>
        <fullName evidence="4">Protein SCO1 homolog 2, mitochondrial</fullName>
    </recommendedName>
</protein>
<dbReference type="PANTHER" id="PTHR12151:SF1">
    <property type="entry name" value="PROTEIN SCO1 HOMOLOG 2, MITOCHONDRIAL"/>
    <property type="match status" value="1"/>
</dbReference>
<dbReference type="Gene3D" id="3.40.30.10">
    <property type="entry name" value="Glutaredoxin"/>
    <property type="match status" value="1"/>
</dbReference>
<dbReference type="InterPro" id="IPR036249">
    <property type="entry name" value="Thioredoxin-like_sf"/>
</dbReference>
<dbReference type="InterPro" id="IPR003782">
    <property type="entry name" value="SCO1/SenC"/>
</dbReference>
<evidence type="ECO:0008006" key="4">
    <source>
        <dbReference type="Google" id="ProtNLM"/>
    </source>
</evidence>
<gene>
    <name evidence="2" type="ORF">IFM89_022035</name>
</gene>
<evidence type="ECO:0000313" key="3">
    <source>
        <dbReference type="Proteomes" id="UP000631114"/>
    </source>
</evidence>
<dbReference type="GO" id="GO:0005739">
    <property type="term" value="C:mitochondrion"/>
    <property type="evidence" value="ECO:0007669"/>
    <property type="project" value="GOC"/>
</dbReference>
<evidence type="ECO:0000256" key="1">
    <source>
        <dbReference type="ARBA" id="ARBA00010996"/>
    </source>
</evidence>
<reference evidence="2 3" key="1">
    <citation type="submission" date="2020-10" db="EMBL/GenBank/DDBJ databases">
        <title>The Coptis chinensis genome and diversification of protoberbering-type alkaloids.</title>
        <authorList>
            <person name="Wang B."/>
            <person name="Shu S."/>
            <person name="Song C."/>
            <person name="Liu Y."/>
        </authorList>
    </citation>
    <scope>NUCLEOTIDE SEQUENCE [LARGE SCALE GENOMIC DNA]</scope>
    <source>
        <strain evidence="2">HL-2020</strain>
        <tissue evidence="2">Leaf</tissue>
    </source>
</reference>
<dbReference type="FunFam" id="3.40.30.10:FF:000013">
    <property type="entry name" value="Blast:Protein SCO1 homolog, mitochondrial"/>
    <property type="match status" value="1"/>
</dbReference>